<dbReference type="EMBL" id="SGKU01000083">
    <property type="protein sequence ID" value="NFA44439.1"/>
    <property type="molecule type" value="Genomic_DNA"/>
</dbReference>
<comment type="caution">
    <text evidence="2">The sequence shown here is derived from an EMBL/GenBank/DDBJ whole genome shotgun (WGS) entry which is preliminary data.</text>
</comment>
<keyword evidence="1" id="KW-0812">Transmembrane</keyword>
<feature type="transmembrane region" description="Helical" evidence="1">
    <location>
        <begin position="91"/>
        <end position="110"/>
    </location>
</feature>
<keyword evidence="1" id="KW-0472">Membrane</keyword>
<evidence type="ECO:0000256" key="1">
    <source>
        <dbReference type="SAM" id="Phobius"/>
    </source>
</evidence>
<feature type="transmembrane region" description="Helical" evidence="1">
    <location>
        <begin position="61"/>
        <end position="79"/>
    </location>
</feature>
<reference evidence="2 3" key="1">
    <citation type="submission" date="2019-02" db="EMBL/GenBank/DDBJ databases">
        <title>Genome sequencing of Clostridium botulinum clinical isolates.</title>
        <authorList>
            <person name="Brunt J."/>
            <person name="Van Vliet A.H.M."/>
            <person name="Stringer S.C."/>
            <person name="Grant K.A."/>
            <person name="Carter A.C."/>
            <person name="Peck M.W."/>
        </authorList>
    </citation>
    <scope>NUCLEOTIDE SEQUENCE [LARGE SCALE GENOMIC DNA]</scope>
    <source>
        <strain evidence="2 3">H113700579</strain>
    </source>
</reference>
<feature type="non-terminal residue" evidence="2">
    <location>
        <position position="169"/>
    </location>
</feature>
<keyword evidence="1" id="KW-1133">Transmembrane helix</keyword>
<name>A0A6M0SUF0_CLOBO</name>
<organism evidence="2 3">
    <name type="scientific">Clostridium botulinum</name>
    <dbReference type="NCBI Taxonomy" id="1491"/>
    <lineage>
        <taxon>Bacteria</taxon>
        <taxon>Bacillati</taxon>
        <taxon>Bacillota</taxon>
        <taxon>Clostridia</taxon>
        <taxon>Eubacteriales</taxon>
        <taxon>Clostridiaceae</taxon>
        <taxon>Clostridium</taxon>
    </lineage>
</organism>
<accession>A0A6M0SUF0</accession>
<protein>
    <submittedName>
        <fullName evidence="2">Histidine kinase</fullName>
    </submittedName>
</protein>
<dbReference type="Proteomes" id="UP000472355">
    <property type="component" value="Unassembled WGS sequence"/>
</dbReference>
<keyword evidence="2" id="KW-0418">Kinase</keyword>
<evidence type="ECO:0000313" key="3">
    <source>
        <dbReference type="Proteomes" id="UP000472355"/>
    </source>
</evidence>
<dbReference type="AlphaFoldDB" id="A0A6M0SUF0"/>
<gene>
    <name evidence="2" type="ORF">EXM65_18215</name>
</gene>
<proteinExistence type="predicted"/>
<feature type="transmembrane region" description="Helical" evidence="1">
    <location>
        <begin position="37"/>
        <end position="55"/>
    </location>
</feature>
<evidence type="ECO:0000313" key="2">
    <source>
        <dbReference type="EMBL" id="NFA44439.1"/>
    </source>
</evidence>
<dbReference type="GO" id="GO:0016301">
    <property type="term" value="F:kinase activity"/>
    <property type="evidence" value="ECO:0007669"/>
    <property type="project" value="UniProtKB-KW"/>
</dbReference>
<sequence length="169" mass="19776">MIILLGSLIDIFLEALVTLNVINSCVKKECKKSKKEISIILIIFMILSILINILYKNGKISIVYSGLLYIVIVGLSYKNDFKTAETICDSIYALLVILSTIIVGIFYPYIKLLDLNKIYLLKIMYILVFIMNYFCVYILFKYKKYIIRFYRVMIKDKIFIFITVMINII</sequence>
<keyword evidence="2" id="KW-0808">Transferase</keyword>
<feature type="transmembrane region" description="Helical" evidence="1">
    <location>
        <begin position="122"/>
        <end position="140"/>
    </location>
</feature>